<keyword evidence="2 4" id="KW-0175">Coiled coil</keyword>
<dbReference type="OrthoDB" id="8931744at2759"/>
<name>A0A9J7GWM0_CRIGR</name>
<organism evidence="6 7">
    <name type="scientific">Cricetulus griseus</name>
    <name type="common">Chinese hamster</name>
    <name type="synonym">Cricetulus barabensis griseus</name>
    <dbReference type="NCBI Taxonomy" id="10029"/>
    <lineage>
        <taxon>Eukaryota</taxon>
        <taxon>Metazoa</taxon>
        <taxon>Chordata</taxon>
        <taxon>Craniata</taxon>
        <taxon>Vertebrata</taxon>
        <taxon>Euteleostomi</taxon>
        <taxon>Mammalia</taxon>
        <taxon>Eutheria</taxon>
        <taxon>Euarchontoglires</taxon>
        <taxon>Glires</taxon>
        <taxon>Rodentia</taxon>
        <taxon>Myomorpha</taxon>
        <taxon>Muroidea</taxon>
        <taxon>Cricetidae</taxon>
        <taxon>Cricetinae</taxon>
        <taxon>Cricetulus</taxon>
    </lineage>
</organism>
<feature type="compositionally biased region" description="Basic and acidic residues" evidence="5">
    <location>
        <begin position="252"/>
        <end position="268"/>
    </location>
</feature>
<dbReference type="KEGG" id="cge:100762903"/>
<evidence type="ECO:0000313" key="6">
    <source>
        <dbReference type="Proteomes" id="UP001108280"/>
    </source>
</evidence>
<gene>
    <name evidence="7" type="primary">Syce1l</name>
</gene>
<keyword evidence="6" id="KW-1185">Reference proteome</keyword>
<dbReference type="Pfam" id="PF15233">
    <property type="entry name" value="SYCE1"/>
    <property type="match status" value="2"/>
</dbReference>
<dbReference type="PANTHER" id="PTHR21731">
    <property type="entry name" value="SYNAPTONEMAL COMPLEX CENTRAL ELEMENT PROTEIN 1-LIKE"/>
    <property type="match status" value="1"/>
</dbReference>
<reference evidence="6" key="1">
    <citation type="journal article" date="2018" name="Biotechnol. Bioeng.">
        <title>A reference genome of the Chinese hamster based on a hybrid assembly strategy.</title>
        <authorList>
            <person name="Rupp O."/>
            <person name="MacDonald M.L."/>
            <person name="Li S."/>
            <person name="Dhiman H."/>
            <person name="Polson S."/>
            <person name="Griep S."/>
            <person name="Heffner K."/>
            <person name="Hernandez I."/>
            <person name="Brinkrolf K."/>
            <person name="Jadhav V."/>
            <person name="Samoudi M."/>
            <person name="Hao H."/>
            <person name="Kingham B."/>
            <person name="Goesmann A."/>
            <person name="Betenbaugh M.J."/>
            <person name="Lewis N.E."/>
            <person name="Borth N."/>
            <person name="Lee K.H."/>
        </authorList>
    </citation>
    <scope>NUCLEOTIDE SEQUENCE [LARGE SCALE GENOMIC DNA]</scope>
    <source>
        <strain evidence="6">17A/GY</strain>
    </source>
</reference>
<dbReference type="PANTHER" id="PTHR21731:SF1">
    <property type="entry name" value="SYNAPTONEMAL COMPLEX CENTRAL ELEMENT PROTEIN 1-LIKE"/>
    <property type="match status" value="1"/>
</dbReference>
<feature type="coiled-coil region" evidence="4">
    <location>
        <begin position="112"/>
        <end position="225"/>
    </location>
</feature>
<dbReference type="CTD" id="100130958"/>
<sequence>MSVAARAAAPPPPATVFPLFCGTCADAPHWEMAADLEPLMAEWLGAEETEETRGQTTSLSKTEDLLEMVKKLQKEGSLEPQIEALIHRINELQQGPAKKGSSEELGEDQALQEAMYQELDSLNEEKVHLEEVMNKKQEALMTLQKHCQERESETQWLNAKEQLEEQLEDLTSQRKDLWEFRVLQQRLTQEISTMERSKDQLLMERTLLHARLQEVERRLQMAREAQSTPGNCGLQIELEKFEGQSQSIPENQSDREEAGQEERHHLEPSGELPGTGMPASPQGPPMLTSL</sequence>
<evidence type="ECO:0000256" key="5">
    <source>
        <dbReference type="SAM" id="MobiDB-lite"/>
    </source>
</evidence>
<keyword evidence="3" id="KW-0469">Meiosis</keyword>
<reference evidence="7" key="3">
    <citation type="submission" date="2025-08" db="UniProtKB">
        <authorList>
            <consortium name="RefSeq"/>
        </authorList>
    </citation>
    <scope>IDENTIFICATION</scope>
    <source>
        <strain evidence="7">17A/GY</strain>
        <tissue evidence="7">Liver</tissue>
    </source>
</reference>
<dbReference type="GO" id="GO:0007130">
    <property type="term" value="P:synaptonemal complex assembly"/>
    <property type="evidence" value="ECO:0007669"/>
    <property type="project" value="InterPro"/>
</dbReference>
<proteinExistence type="inferred from homology"/>
<feature type="region of interest" description="Disordered" evidence="5">
    <location>
        <begin position="239"/>
        <end position="290"/>
    </location>
</feature>
<evidence type="ECO:0000313" key="7">
    <source>
        <dbReference type="RefSeq" id="XP_035298588.1"/>
    </source>
</evidence>
<dbReference type="RefSeq" id="XP_035298588.1">
    <property type="nucleotide sequence ID" value="XM_035442697.1"/>
</dbReference>
<accession>A0A9J7GWM0</accession>
<evidence type="ECO:0000256" key="4">
    <source>
        <dbReference type="SAM" id="Coils"/>
    </source>
</evidence>
<reference evidence="6" key="2">
    <citation type="journal article" date="2020" name="Biotechnol. Bioeng.">
        <title>Chromosome-scale scaffolds for the Chinese hamster reference genome assembly to facilitate the study of the CHO epigenome.</title>
        <authorList>
            <person name="Hilliard W."/>
            <person name="MacDonald M."/>
            <person name="Lee K.H."/>
        </authorList>
    </citation>
    <scope>NUCLEOTIDE SEQUENCE [LARGE SCALE GENOMIC DNA]</scope>
    <source>
        <strain evidence="6">17A/GY</strain>
    </source>
</reference>
<protein>
    <submittedName>
        <fullName evidence="7">Synaptonemal complex central element protein 1-like</fullName>
    </submittedName>
</protein>
<dbReference type="GeneID" id="100762903"/>
<dbReference type="Proteomes" id="UP001108280">
    <property type="component" value="Chromosome 3"/>
</dbReference>
<evidence type="ECO:0000256" key="1">
    <source>
        <dbReference type="ARBA" id="ARBA00010094"/>
    </source>
</evidence>
<evidence type="ECO:0000256" key="2">
    <source>
        <dbReference type="ARBA" id="ARBA00023054"/>
    </source>
</evidence>
<dbReference type="GO" id="GO:0000795">
    <property type="term" value="C:synaptonemal complex"/>
    <property type="evidence" value="ECO:0007669"/>
    <property type="project" value="InterPro"/>
</dbReference>
<evidence type="ECO:0000256" key="3">
    <source>
        <dbReference type="ARBA" id="ARBA00023254"/>
    </source>
</evidence>
<dbReference type="AlphaFoldDB" id="A0A9J7GWM0"/>
<comment type="similarity">
    <text evidence="1">Belongs to the SYCE family.</text>
</comment>
<dbReference type="InterPro" id="IPR026676">
    <property type="entry name" value="SYCE1"/>
</dbReference>